<proteinExistence type="predicted"/>
<evidence type="ECO:0000313" key="2">
    <source>
        <dbReference type="Proteomes" id="UP000294933"/>
    </source>
</evidence>
<evidence type="ECO:0000313" key="1">
    <source>
        <dbReference type="EMBL" id="TDL15899.1"/>
    </source>
</evidence>
<dbReference type="VEuPathDB" id="FungiDB:BD410DRAFT_808560"/>
<organism evidence="1 2">
    <name type="scientific">Rickenella mellea</name>
    <dbReference type="NCBI Taxonomy" id="50990"/>
    <lineage>
        <taxon>Eukaryota</taxon>
        <taxon>Fungi</taxon>
        <taxon>Dikarya</taxon>
        <taxon>Basidiomycota</taxon>
        <taxon>Agaricomycotina</taxon>
        <taxon>Agaricomycetes</taxon>
        <taxon>Hymenochaetales</taxon>
        <taxon>Rickenellaceae</taxon>
        <taxon>Rickenella</taxon>
    </lineage>
</organism>
<keyword evidence="2" id="KW-1185">Reference proteome</keyword>
<reference evidence="1 2" key="1">
    <citation type="submission" date="2018-06" db="EMBL/GenBank/DDBJ databases">
        <title>A transcriptomic atlas of mushroom development highlights an independent origin of complex multicellularity.</title>
        <authorList>
            <consortium name="DOE Joint Genome Institute"/>
            <person name="Krizsan K."/>
            <person name="Almasi E."/>
            <person name="Merenyi Z."/>
            <person name="Sahu N."/>
            <person name="Viragh M."/>
            <person name="Koszo T."/>
            <person name="Mondo S."/>
            <person name="Kiss B."/>
            <person name="Balint B."/>
            <person name="Kues U."/>
            <person name="Barry K."/>
            <person name="Hegedus J.C."/>
            <person name="Henrissat B."/>
            <person name="Johnson J."/>
            <person name="Lipzen A."/>
            <person name="Ohm R."/>
            <person name="Nagy I."/>
            <person name="Pangilinan J."/>
            <person name="Yan J."/>
            <person name="Xiong Y."/>
            <person name="Grigoriev I.V."/>
            <person name="Hibbett D.S."/>
            <person name="Nagy L.G."/>
        </authorList>
    </citation>
    <scope>NUCLEOTIDE SEQUENCE [LARGE SCALE GENOMIC DNA]</scope>
    <source>
        <strain evidence="1 2">SZMC22713</strain>
    </source>
</reference>
<accession>A0A4Y7PMS7</accession>
<gene>
    <name evidence="1" type="ORF">BD410DRAFT_808560</name>
</gene>
<dbReference type="EMBL" id="ML170258">
    <property type="protein sequence ID" value="TDL15899.1"/>
    <property type="molecule type" value="Genomic_DNA"/>
</dbReference>
<dbReference type="STRING" id="50990.A0A4Y7PMS7"/>
<dbReference type="Proteomes" id="UP000294933">
    <property type="component" value="Unassembled WGS sequence"/>
</dbReference>
<protein>
    <submittedName>
        <fullName evidence="1">Uncharacterized protein</fullName>
    </submittedName>
</protein>
<sequence length="466" mass="51988">MPDHSSTAPHNRITLACAAVCGAPKLVLNYSRYCGIRRYGTSNGLLRSIKTVKNVIADHASTAPYILITCAVRMSLYSFTWIRWNAVRWLHPTTYSRSLEHCVWICHERKLTYCFPAGLGGSAPFAIGGGVIADCWGSEESGQAISLYPRAASRSYHRSSCRCMDCGEIMLAMGKRKANRMKKRLGVADDDQSKIRTPFQSEERHWRRIFVKAMTSPFAMFLSGAHRTVTGAIHGIYIRPHLSHLDDPPNQLSGHLPFSHWNSRATPPISWSWSHSYEPTQCTSRRPHLYVSKLRTKALLNLNFGCGIAILGFGMVLNLQSIQEYIIDAFSMYSASAPQAIHLVHELFGSTPREQSVVHVQGFECSRNLRMLAGVQRLRQVTARHSFGKHRAASTNNHCCQGPSAITATRNGNTSKTQNGSNIDVFFQFGGRFRPRKHSMQAFCVTLLRAKRTGARSPVQSHPANG</sequence>
<dbReference type="AlphaFoldDB" id="A0A4Y7PMS7"/>
<name>A0A4Y7PMS7_9AGAM</name>